<evidence type="ECO:0000313" key="4">
    <source>
        <dbReference type="Proteomes" id="UP000306813"/>
    </source>
</evidence>
<protein>
    <submittedName>
        <fullName evidence="2">Type II toxin-antitoxin system mRNA interferase toxin, RelE/StbE family</fullName>
    </submittedName>
</protein>
<dbReference type="GeneID" id="52036964"/>
<evidence type="ECO:0000313" key="3">
    <source>
        <dbReference type="EMBL" id="TXK57560.1"/>
    </source>
</evidence>
<dbReference type="KEGG" id="chv:CHELV3228_1062"/>
<reference evidence="3 5" key="2">
    <citation type="submission" date="2019-08" db="EMBL/GenBank/DDBJ databases">
        <title>Rapid identification of Enteric Bacteria from Whole Genome Sequences (WGS) using Average Nucleotide Identity (ANI).</title>
        <authorList>
            <person name="Lane C."/>
        </authorList>
    </citation>
    <scope>NUCLEOTIDE SEQUENCE [LARGE SCALE GENOMIC DNA]</scope>
    <source>
        <strain evidence="3 5">D4984</strain>
    </source>
</reference>
<reference evidence="2 4" key="1">
    <citation type="submission" date="2019-05" db="EMBL/GenBank/DDBJ databases">
        <title>Draft genomes of eight strains of Campylobacter helveticus isolated from cats and a dog in New Zealand.</title>
        <authorList>
            <person name="Bojanic K."/>
            <person name="Midwinter A.C."/>
            <person name="Biggs P.J."/>
            <person name="Acke E."/>
            <person name="Cornelius A.J."/>
            <person name="Marshall J.C."/>
        </authorList>
    </citation>
    <scope>NUCLEOTIDE SEQUENCE [LARGE SCALE GENOMIC DNA]</scope>
    <source>
        <strain evidence="2 4">ACP123b</strain>
    </source>
</reference>
<evidence type="ECO:0000313" key="2">
    <source>
        <dbReference type="EMBL" id="TNB58767.1"/>
    </source>
</evidence>
<dbReference type="SUPFAM" id="SSF143011">
    <property type="entry name" value="RelE-like"/>
    <property type="match status" value="1"/>
</dbReference>
<dbReference type="RefSeq" id="WP_082199888.1">
    <property type="nucleotide sequence ID" value="NZ_CAUWMG010000002.1"/>
</dbReference>
<evidence type="ECO:0000256" key="1">
    <source>
        <dbReference type="ARBA" id="ARBA00022649"/>
    </source>
</evidence>
<proteinExistence type="predicted"/>
<comment type="caution">
    <text evidence="2">The sequence shown here is derived from an EMBL/GenBank/DDBJ whole genome shotgun (WGS) entry which is preliminary data.</text>
</comment>
<dbReference type="Proteomes" id="UP000321317">
    <property type="component" value="Unassembled WGS sequence"/>
</dbReference>
<dbReference type="AlphaFoldDB" id="A0AAX2UKL6"/>
<dbReference type="Gene3D" id="3.30.2310.20">
    <property type="entry name" value="RelE-like"/>
    <property type="match status" value="1"/>
</dbReference>
<dbReference type="InterPro" id="IPR007712">
    <property type="entry name" value="RelE/ParE_toxin"/>
</dbReference>
<dbReference type="EMBL" id="VRMA01000039">
    <property type="protein sequence ID" value="TXK57560.1"/>
    <property type="molecule type" value="Genomic_DNA"/>
</dbReference>
<dbReference type="Proteomes" id="UP000306813">
    <property type="component" value="Unassembled WGS sequence"/>
</dbReference>
<dbReference type="InterPro" id="IPR035093">
    <property type="entry name" value="RelE/ParE_toxin_dom_sf"/>
</dbReference>
<dbReference type="EMBL" id="VDBS01000013">
    <property type="protein sequence ID" value="TNB58767.1"/>
    <property type="molecule type" value="Genomic_DNA"/>
</dbReference>
<name>A0AAX2UKL6_9BACT</name>
<organism evidence="2 4">
    <name type="scientific">Campylobacter helveticus</name>
    <dbReference type="NCBI Taxonomy" id="28898"/>
    <lineage>
        <taxon>Bacteria</taxon>
        <taxon>Pseudomonadati</taxon>
        <taxon>Campylobacterota</taxon>
        <taxon>Epsilonproteobacteria</taxon>
        <taxon>Campylobacterales</taxon>
        <taxon>Campylobacteraceae</taxon>
        <taxon>Campylobacter</taxon>
    </lineage>
</organism>
<keyword evidence="1" id="KW-1277">Toxin-antitoxin system</keyword>
<evidence type="ECO:0000313" key="5">
    <source>
        <dbReference type="Proteomes" id="UP000321317"/>
    </source>
</evidence>
<sequence>MSYKLEFDSNVTKDFKLIGKSEAKNILTFLENFVQDFNDELEKQLLINERLKALKGEWSGFYRLRYRSFRVIYKKEKERFVIFVVRVGNRKNVYGK</sequence>
<gene>
    <name evidence="2" type="ORF">FDW42_01195</name>
    <name evidence="3" type="ORF">FVD16_04880</name>
</gene>
<keyword evidence="5" id="KW-1185">Reference proteome</keyword>
<accession>A0AAX2UKL6</accession>
<dbReference type="Pfam" id="PF05016">
    <property type="entry name" value="ParE_toxin"/>
    <property type="match status" value="1"/>
</dbReference>
<dbReference type="NCBIfam" id="TIGR02385">
    <property type="entry name" value="RelE_StbE"/>
    <property type="match status" value="1"/>
</dbReference>